<dbReference type="Proteomes" id="UP001642720">
    <property type="component" value="Unassembled WGS sequence"/>
</dbReference>
<name>A0ABY2H1Y4_9HYPO</name>
<dbReference type="EMBL" id="PPTA01000007">
    <property type="protein sequence ID" value="TFB02268.1"/>
    <property type="molecule type" value="Genomic_DNA"/>
</dbReference>
<protein>
    <submittedName>
        <fullName evidence="2">Uncharacterized protein</fullName>
    </submittedName>
</protein>
<evidence type="ECO:0000256" key="1">
    <source>
        <dbReference type="SAM" id="MobiDB-lite"/>
    </source>
</evidence>
<reference evidence="2 3" key="1">
    <citation type="submission" date="2018-01" db="EMBL/GenBank/DDBJ databases">
        <title>Genome characterization of the sugarcane-associated fungus Trichoderma ghanense CCMA-1212 and their application in lignocelulose bioconversion.</title>
        <authorList>
            <person name="Steindorff A.S."/>
            <person name="Mendes T.D."/>
            <person name="Vilela E.S.D."/>
            <person name="Rodrigues D.S."/>
            <person name="Formighieri E.F."/>
            <person name="Melo I.S."/>
            <person name="Favaro L.C.L."/>
        </authorList>
    </citation>
    <scope>NUCLEOTIDE SEQUENCE [LARGE SCALE GENOMIC DNA]</scope>
    <source>
        <strain evidence="2 3">CCMA-1212</strain>
    </source>
</reference>
<accession>A0ABY2H1Y4</accession>
<proteinExistence type="predicted"/>
<keyword evidence="3" id="KW-1185">Reference proteome</keyword>
<feature type="region of interest" description="Disordered" evidence="1">
    <location>
        <begin position="1"/>
        <end position="41"/>
    </location>
</feature>
<gene>
    <name evidence="2" type="ORF">CCMA1212_006025</name>
</gene>
<sequence length="250" mass="27403">MEKKKRKKMEAAKQKQRQRPGECRREKREPSQTSAGVQQDPVVGLRIGRDSCCKLGVTRMGEGVTNTVDSSRDDGLGTWYEYGAKSSQPCTCSASSQAQAAQRLRVCEGGEGGNQTRRERTWMDTLTARCRLGTAVAAELPVGRGAAAQAGRAAQSVVHPDGRLGLRGVCVGGFQEAAAQLMQMETRAAGVRYWLESYYRPCSRGPVQGGDKARRPQAETEIARCRYRRHRTRLDKGGLDGIWAVVSRGE</sequence>
<evidence type="ECO:0000313" key="2">
    <source>
        <dbReference type="EMBL" id="TFB02268.1"/>
    </source>
</evidence>
<feature type="compositionally biased region" description="Basic and acidic residues" evidence="1">
    <location>
        <begin position="1"/>
        <end position="30"/>
    </location>
</feature>
<evidence type="ECO:0000313" key="3">
    <source>
        <dbReference type="Proteomes" id="UP001642720"/>
    </source>
</evidence>
<dbReference type="RefSeq" id="XP_073558469.1">
    <property type="nucleotide sequence ID" value="XM_073703266.1"/>
</dbReference>
<comment type="caution">
    <text evidence="2">The sequence shown here is derived from an EMBL/GenBank/DDBJ whole genome shotgun (WGS) entry which is preliminary data.</text>
</comment>
<dbReference type="GeneID" id="300577716"/>
<organism evidence="2 3">
    <name type="scientific">Trichoderma ghanense</name>
    <dbReference type="NCBI Taxonomy" id="65468"/>
    <lineage>
        <taxon>Eukaryota</taxon>
        <taxon>Fungi</taxon>
        <taxon>Dikarya</taxon>
        <taxon>Ascomycota</taxon>
        <taxon>Pezizomycotina</taxon>
        <taxon>Sordariomycetes</taxon>
        <taxon>Hypocreomycetidae</taxon>
        <taxon>Hypocreales</taxon>
        <taxon>Hypocreaceae</taxon>
        <taxon>Trichoderma</taxon>
    </lineage>
</organism>